<sequence>MLQCGAINTSNNPNSLQVMPSHLTRHVFRRLLHDQPVIRHAAPTRHPFLRPFTHHGRAIINTHHARTFMNIFGQSDKDLREPFMDPGMEKMLELDKRIHLVARLPPRKDLALAFNSFIAAKRKTNLPIQDFHATRLVQTLDVIESAQKGDHTPGLSYNDLLVALQLLGESSLKLTAPHAQLARMIYKSLDLRVNEGGAEVNKERILYLYAMVLARTGNASESRNLLVDARDSGSCAGDDVWASLISIFSSNGQDEEVRKTLQVIKGLGNPITLDARRELILHYATHNDTLQVKKYFTEDLLISNKSNDRTKERVARIYKHLLEFALRNHEMEWAKQTLDIGKDNNPNLPSWDAIFQAAVIAGKSVDDINRMISIMARKDCESGGDGLPSIDTFNGLIELAVKREDPYSAERYFALTEKWGVKPNAKTYILQVDYRLAAKDFDGAQSAYAHLRDQPITANEDWDIMNRFLQTLVVVPGTPHELVMGIVEDLSERKAIFPAETVKALCRYHIIRDEYLETVDLLQTYAFQFDIAQRTDLCNLLVSLALEPNTESGRCWDTYMIFHQVFDIEAQREPRERVMIRLYQLGRPDLATHVFTRMSKHIRANTRPNAETYIAAFEGTAYTRDAAALEVVHNLLKLDTEVEPSTRMRNALMLAYSAIGVEWRSLEFWDDIAKSEEGPTYESLHIAFRACEKIHLGHRSARAIWTRLIDSDIEIQPDLFASYVGALAGNSCFDDVVDVMSRMEDITGSKPDEFVIGTVFNATPGVSQQVRVEEWAHDYHNYIWRELVSKGVNEYETGIRELVSIDRSLRA</sequence>
<dbReference type="AlphaFoldDB" id="A0A5N6KUR6"/>
<keyword evidence="3" id="KW-1185">Reference proteome</keyword>
<evidence type="ECO:0008006" key="4">
    <source>
        <dbReference type="Google" id="ProtNLM"/>
    </source>
</evidence>
<dbReference type="EMBL" id="VIBQ01000013">
    <property type="protein sequence ID" value="KAB8346097.1"/>
    <property type="molecule type" value="Genomic_DNA"/>
</dbReference>
<evidence type="ECO:0000313" key="3">
    <source>
        <dbReference type="Proteomes" id="UP000327013"/>
    </source>
</evidence>
<dbReference type="Proteomes" id="UP000327013">
    <property type="component" value="Unassembled WGS sequence"/>
</dbReference>
<organism evidence="2 3">
    <name type="scientific">Carpinus fangiana</name>
    <dbReference type="NCBI Taxonomy" id="176857"/>
    <lineage>
        <taxon>Eukaryota</taxon>
        <taxon>Viridiplantae</taxon>
        <taxon>Streptophyta</taxon>
        <taxon>Embryophyta</taxon>
        <taxon>Tracheophyta</taxon>
        <taxon>Spermatophyta</taxon>
        <taxon>Magnoliopsida</taxon>
        <taxon>eudicotyledons</taxon>
        <taxon>Gunneridae</taxon>
        <taxon>Pentapetalae</taxon>
        <taxon>rosids</taxon>
        <taxon>fabids</taxon>
        <taxon>Fagales</taxon>
        <taxon>Betulaceae</taxon>
        <taxon>Carpinus</taxon>
    </lineage>
</organism>
<protein>
    <recommendedName>
        <fullName evidence="4">Pentacotripeptide-repeat region of PRORP domain-containing protein</fullName>
    </recommendedName>
</protein>
<comment type="caution">
    <text evidence="2">The sequence shown here is derived from an EMBL/GenBank/DDBJ whole genome shotgun (WGS) entry which is preliminary data.</text>
</comment>
<proteinExistence type="inferred from homology"/>
<reference evidence="2 3" key="1">
    <citation type="submission" date="2019-06" db="EMBL/GenBank/DDBJ databases">
        <title>A chromosomal-level reference genome of Carpinus fangiana (Coryloideae, Betulaceae).</title>
        <authorList>
            <person name="Yang X."/>
            <person name="Wang Z."/>
            <person name="Zhang L."/>
            <person name="Hao G."/>
            <person name="Liu J."/>
            <person name="Yang Y."/>
        </authorList>
    </citation>
    <scope>NUCLEOTIDE SEQUENCE [LARGE SCALE GENOMIC DNA]</scope>
    <source>
        <strain evidence="2">Cfa_2016G</strain>
        <tissue evidence="2">Leaf</tissue>
    </source>
</reference>
<evidence type="ECO:0000256" key="1">
    <source>
        <dbReference type="ARBA" id="ARBA00007626"/>
    </source>
</evidence>
<dbReference type="PANTHER" id="PTHR47939">
    <property type="entry name" value="MEMBRANE-ASSOCIATED SALT-INDUCIBLE PROTEIN-LIKE"/>
    <property type="match status" value="1"/>
</dbReference>
<evidence type="ECO:0000313" key="2">
    <source>
        <dbReference type="EMBL" id="KAB8346097.1"/>
    </source>
</evidence>
<gene>
    <name evidence="2" type="ORF">FH972_023145</name>
</gene>
<dbReference type="OrthoDB" id="185373at2759"/>
<dbReference type="InterPro" id="IPR011990">
    <property type="entry name" value="TPR-like_helical_dom_sf"/>
</dbReference>
<name>A0A5N6KUR6_9ROSI</name>
<dbReference type="PANTHER" id="PTHR47939:SF1">
    <property type="entry name" value="OS04G0684500 PROTEIN"/>
    <property type="match status" value="1"/>
</dbReference>
<comment type="similarity">
    <text evidence="1">Belongs to the PPR family. P subfamily.</text>
</comment>
<dbReference type="InterPro" id="IPR050667">
    <property type="entry name" value="PPR-containing_protein"/>
</dbReference>
<dbReference type="Gene3D" id="1.25.40.10">
    <property type="entry name" value="Tetratricopeptide repeat domain"/>
    <property type="match status" value="2"/>
</dbReference>
<accession>A0A5N6KUR6</accession>